<evidence type="ECO:0000256" key="11">
    <source>
        <dbReference type="ARBA" id="ARBA00048690"/>
    </source>
</evidence>
<comment type="catalytic activity">
    <reaction evidence="11">
        <text>5-methyltetrahydropteroyltri-L-glutamate + L-homocysteine = tetrahydropteroyltri-L-glutamate + L-methionine</text>
        <dbReference type="Rhea" id="RHEA:21196"/>
        <dbReference type="ChEBI" id="CHEBI:57844"/>
        <dbReference type="ChEBI" id="CHEBI:58140"/>
        <dbReference type="ChEBI" id="CHEBI:58199"/>
        <dbReference type="ChEBI" id="CHEBI:58207"/>
        <dbReference type="EC" id="2.1.1.14"/>
    </reaction>
</comment>
<feature type="binding site" evidence="12">
    <location>
        <begin position="498"/>
        <end position="499"/>
    </location>
    <ligand>
        <name>5-methyltetrahydropteroyltri-L-glutamate</name>
        <dbReference type="ChEBI" id="CHEBI:58207"/>
    </ligand>
</feature>
<keyword evidence="5" id="KW-0489">Methyltransferase</keyword>
<dbReference type="SUPFAM" id="SSF51726">
    <property type="entry name" value="UROD/MetE-like"/>
    <property type="match status" value="2"/>
</dbReference>
<evidence type="ECO:0000259" key="17">
    <source>
        <dbReference type="Pfam" id="PF08267"/>
    </source>
</evidence>
<dbReference type="AlphaFoldDB" id="A0A7S3UAB9"/>
<keyword evidence="7" id="KW-0808">Transferase</keyword>
<evidence type="ECO:0000256" key="7">
    <source>
        <dbReference type="ARBA" id="ARBA00022679"/>
    </source>
</evidence>
<protein>
    <recommendedName>
        <fullName evidence="4">5-methyltetrahydropteroyltriglutamate--homocysteine S-methyltransferase</fullName>
        <ecNumber evidence="4">2.1.1.14</ecNumber>
    </recommendedName>
</protein>
<evidence type="ECO:0000313" key="18">
    <source>
        <dbReference type="EMBL" id="CAE0607698.1"/>
    </source>
</evidence>
<accession>A0A7S3UAB9</accession>
<evidence type="ECO:0000256" key="3">
    <source>
        <dbReference type="ARBA" id="ARBA00009553"/>
    </source>
</evidence>
<comment type="similarity">
    <text evidence="3">Belongs to the vitamin-B12 independent methionine synthase family.</text>
</comment>
<sequence>METATIGFPRVGARRELKFALESYWKGNSDEKELLDVLHGVEQQAWNVQRQKGVDLIGLDGTLYDQVLDWIFYLGLAPERFGHLQGFEQYFAMARGTTGAPALDMSKWFDTNYHYLVPELDANTRPSLENLQAFLDKVLRGQQTVGKEHAVPLVIGPITLVHMGKLAGVTSKDVLNKLLPAYARMLKCLKDMDVVEVQIDEPFLCKSAAGSCKDELQWTYETLSKEGVPINLCTYYDDVCKDVYEALVGLPVEKVSLDFCGVPGALEPPCTLDLIKTCGFPSDKKLGAGVIDGRSVWAEDETGAQALDKLVALGVSKEKIVVQPSCPLLHVPYDVEMETLPPVLQGRLAFAVQKLDELVALASGNAVRASTKQQTTKTKSTIGSVDPSMFSRSMPFEERRKLQPSNPKFPTTTIGSFPQTQEIRRLRFALKKGRISEEEYNKLIDQQIAHAIGVQDGLGLDVLVHGEAERTDMVEFFGQQLDGFLHTQHGWVQSYGSRCVRPPIIYGDVSRPAPMTVREFKVAQALTSKPVKGMLTGPVTILNWSFPRKDISRKEQAFQLAMSLRAEVDDLQANGCVCLQMDDPALREGLPLKQERWAQYLEWAVQAFRLATAVAKPEVQIVTHLCYSDFGDILEAIDGMQADVLTIENSRSGDEMIKCLAKYGYNRDLGAGVYDVHSPVVPSANDIVSRIEMMIATGLLKGHHDRIWINPDCGLKTRQWEEVIPSLRNSVMAATMLRERVG</sequence>
<reference evidence="18" key="1">
    <citation type="submission" date="2021-01" db="EMBL/GenBank/DDBJ databases">
        <authorList>
            <person name="Corre E."/>
            <person name="Pelletier E."/>
            <person name="Niang G."/>
            <person name="Scheremetjew M."/>
            <person name="Finn R."/>
            <person name="Kale V."/>
            <person name="Holt S."/>
            <person name="Cochrane G."/>
            <person name="Meng A."/>
            <person name="Brown T."/>
            <person name="Cohen L."/>
        </authorList>
    </citation>
    <scope>NUCLEOTIDE SEQUENCE</scope>
    <source>
        <strain evidence="18">CCMP1897</strain>
    </source>
</reference>
<evidence type="ECO:0000256" key="12">
    <source>
        <dbReference type="PIRSR" id="PIRSR000382-1"/>
    </source>
</evidence>
<feature type="binding site" evidence="12">
    <location>
        <position position="582"/>
    </location>
    <ligand>
        <name>L-homocysteine</name>
        <dbReference type="ChEBI" id="CHEBI:58199"/>
    </ligand>
</feature>
<dbReference type="PANTHER" id="PTHR30519">
    <property type="entry name" value="5-METHYLTETRAHYDROPTEROYLTRIGLUTAMATE--HOMOCYSTEINE METHYLTRANSFERASE"/>
    <property type="match status" value="1"/>
</dbReference>
<feature type="binding site" evidence="12">
    <location>
        <position position="112"/>
    </location>
    <ligand>
        <name>5-methyltetrahydropteroyltri-L-glutamate</name>
        <dbReference type="ChEBI" id="CHEBI:58207"/>
    </ligand>
</feature>
<keyword evidence="9 13" id="KW-0862">Zinc</keyword>
<dbReference type="UniPathway" id="UPA00051">
    <property type="reaction ID" value="UER00082"/>
</dbReference>
<dbReference type="EC" id="2.1.1.14" evidence="4"/>
<feature type="binding site" evidence="12">
    <location>
        <position position="544"/>
    </location>
    <ligand>
        <name>5-methyltetrahydropteroyltri-L-glutamate</name>
        <dbReference type="ChEBI" id="CHEBI:58207"/>
    </ligand>
</feature>
<dbReference type="InterPro" id="IPR006276">
    <property type="entry name" value="Cobalamin-indep_Met_synthase"/>
</dbReference>
<evidence type="ECO:0000256" key="8">
    <source>
        <dbReference type="ARBA" id="ARBA00022723"/>
    </source>
</evidence>
<comment type="function">
    <text evidence="1">Catalyzes the transfer of a methyl group from 5-methyltetrahydrofolate to homocysteine resulting in methionine formation.</text>
</comment>
<dbReference type="PIRSF" id="PIRSF000382">
    <property type="entry name" value="MeTrfase_B12_ind"/>
    <property type="match status" value="1"/>
</dbReference>
<organism evidence="18">
    <name type="scientific">Picocystis salinarum</name>
    <dbReference type="NCBI Taxonomy" id="88271"/>
    <lineage>
        <taxon>Eukaryota</taxon>
        <taxon>Viridiplantae</taxon>
        <taxon>Chlorophyta</taxon>
        <taxon>Picocystophyceae</taxon>
        <taxon>Picocystales</taxon>
        <taxon>Picocystaceae</taxon>
        <taxon>Picocystis</taxon>
    </lineage>
</organism>
<dbReference type="InterPro" id="IPR038071">
    <property type="entry name" value="UROD/MetE-like_sf"/>
</dbReference>
<evidence type="ECO:0000256" key="13">
    <source>
        <dbReference type="PIRSR" id="PIRSR000382-2"/>
    </source>
</evidence>
<evidence type="ECO:0000256" key="15">
    <source>
        <dbReference type="SAM" id="MobiDB-lite"/>
    </source>
</evidence>
<feature type="binding site" evidence="13">
    <location>
        <position position="626"/>
    </location>
    <ligand>
        <name>Zn(2+)</name>
        <dbReference type="ChEBI" id="CHEBI:29105"/>
        <label>1</label>
        <note>catalytic</note>
    </ligand>
</feature>
<dbReference type="GO" id="GO:0008270">
    <property type="term" value="F:zinc ion binding"/>
    <property type="evidence" value="ECO:0007669"/>
    <property type="project" value="InterPro"/>
</dbReference>
<evidence type="ECO:0000256" key="1">
    <source>
        <dbReference type="ARBA" id="ARBA00002777"/>
    </source>
</evidence>
<evidence type="ECO:0000256" key="5">
    <source>
        <dbReference type="ARBA" id="ARBA00022603"/>
    </source>
</evidence>
<feature type="binding site" evidence="12">
    <location>
        <begin position="414"/>
        <end position="416"/>
    </location>
    <ligand>
        <name>L-homocysteine</name>
        <dbReference type="ChEBI" id="CHEBI:58199"/>
    </ligand>
</feature>
<dbReference type="Gene3D" id="3.20.20.210">
    <property type="match status" value="2"/>
</dbReference>
<name>A0A7S3UAB9_9CHLO</name>
<feature type="domain" description="Cobalamin-independent methionine synthase MetE C-terminal/archaeal" evidence="16">
    <location>
        <begin position="409"/>
        <end position="735"/>
    </location>
</feature>
<feature type="compositionally biased region" description="Low complexity" evidence="15">
    <location>
        <begin position="371"/>
        <end position="381"/>
    </location>
</feature>
<proteinExistence type="inferred from homology"/>
<comment type="cofactor">
    <cofactor evidence="13">
        <name>Zn(2+)</name>
        <dbReference type="ChEBI" id="CHEBI:29105"/>
    </cofactor>
    <text evidence="13">Binds 2 Zn(2+) ions per subunit.</text>
</comment>
<feature type="binding site" evidence="12">
    <location>
        <begin position="414"/>
        <end position="416"/>
    </location>
    <ligand>
        <name>L-methionine</name>
        <dbReference type="ChEBI" id="CHEBI:57844"/>
    </ligand>
</feature>
<dbReference type="EMBL" id="HBIS01001720">
    <property type="protein sequence ID" value="CAE0607698.1"/>
    <property type="molecule type" value="Transcribed_RNA"/>
</dbReference>
<evidence type="ECO:0000259" key="16">
    <source>
        <dbReference type="Pfam" id="PF01717"/>
    </source>
</evidence>
<keyword evidence="6" id="KW-0028">Amino-acid biosynthesis</keyword>
<dbReference type="GO" id="GO:0009086">
    <property type="term" value="P:methionine biosynthetic process"/>
    <property type="evidence" value="ECO:0007669"/>
    <property type="project" value="UniProtKB-KW"/>
</dbReference>
<dbReference type="Pfam" id="PF08267">
    <property type="entry name" value="Meth_synt_1"/>
    <property type="match status" value="1"/>
</dbReference>
<dbReference type="GO" id="GO:0032259">
    <property type="term" value="P:methylation"/>
    <property type="evidence" value="ECO:0007669"/>
    <property type="project" value="UniProtKB-KW"/>
</dbReference>
<evidence type="ECO:0000256" key="14">
    <source>
        <dbReference type="PIRSR" id="PIRSR000382-3"/>
    </source>
</evidence>
<feature type="binding site" evidence="13">
    <location>
        <position position="624"/>
    </location>
    <ligand>
        <name>Zn(2+)</name>
        <dbReference type="ChEBI" id="CHEBI:29105"/>
        <label>1</label>
        <note>catalytic</note>
    </ligand>
</feature>
<feature type="binding site" evidence="12">
    <location>
        <position position="467"/>
    </location>
    <ligand>
        <name>L-methionine</name>
        <dbReference type="ChEBI" id="CHEBI:57844"/>
    </ligand>
</feature>
<dbReference type="InterPro" id="IPR002629">
    <property type="entry name" value="Met_Synth_C/arc"/>
</dbReference>
<evidence type="ECO:0000256" key="9">
    <source>
        <dbReference type="ARBA" id="ARBA00022833"/>
    </source>
</evidence>
<dbReference type="NCBIfam" id="NF003556">
    <property type="entry name" value="PRK05222.1"/>
    <property type="match status" value="1"/>
</dbReference>
<evidence type="ECO:0000256" key="2">
    <source>
        <dbReference type="ARBA" id="ARBA00004681"/>
    </source>
</evidence>
<feature type="binding site" evidence="13">
    <location>
        <position position="713"/>
    </location>
    <ligand>
        <name>Zn(2+)</name>
        <dbReference type="ChEBI" id="CHEBI:29105"/>
        <label>1</label>
        <note>catalytic</note>
    </ligand>
</feature>
<evidence type="ECO:0000256" key="10">
    <source>
        <dbReference type="ARBA" id="ARBA00023167"/>
    </source>
</evidence>
<feature type="binding site" evidence="13">
    <location>
        <position position="648"/>
    </location>
    <ligand>
        <name>Zn(2+)</name>
        <dbReference type="ChEBI" id="CHEBI:29105"/>
        <label>1</label>
        <note>catalytic</note>
    </ligand>
</feature>
<evidence type="ECO:0000256" key="4">
    <source>
        <dbReference type="ARBA" id="ARBA00012034"/>
    </source>
</evidence>
<dbReference type="Pfam" id="PF01717">
    <property type="entry name" value="Meth_synt_2"/>
    <property type="match status" value="1"/>
</dbReference>
<dbReference type="GO" id="GO:0003871">
    <property type="term" value="F:5-methyltetrahydropteroyltriglutamate-homocysteine S-methyltransferase activity"/>
    <property type="evidence" value="ECO:0007669"/>
    <property type="project" value="UniProtKB-EC"/>
</dbReference>
<evidence type="ECO:0000256" key="6">
    <source>
        <dbReference type="ARBA" id="ARBA00022605"/>
    </source>
</evidence>
<feature type="binding site" evidence="12">
    <location>
        <position position="18"/>
    </location>
    <ligand>
        <name>5-methyltetrahydropteroyltri-L-glutamate</name>
        <dbReference type="ChEBI" id="CHEBI:58207"/>
    </ligand>
</feature>
<gene>
    <name evidence="18" type="ORF">PSAL00342_LOCUS1515</name>
</gene>
<dbReference type="InterPro" id="IPR013215">
    <property type="entry name" value="Cbl-indep_Met_Synth_N"/>
</dbReference>
<feature type="domain" description="Cobalamin-independent methionine synthase MetE N-terminal" evidence="17">
    <location>
        <begin position="3"/>
        <end position="302"/>
    </location>
</feature>
<keyword evidence="8 13" id="KW-0479">Metal-binding</keyword>
<comment type="pathway">
    <text evidence="2">Amino-acid biosynthesis; L-methionine biosynthesis via de novo pathway; L-methionine from L-homocysteine (MetE route): step 1/1.</text>
</comment>
<feature type="active site" description="Proton donor" evidence="14">
    <location>
        <position position="677"/>
    </location>
</feature>
<dbReference type="CDD" id="cd03311">
    <property type="entry name" value="CIMS_C_terminal_like"/>
    <property type="match status" value="1"/>
</dbReference>
<feature type="region of interest" description="Disordered" evidence="15">
    <location>
        <begin position="371"/>
        <end position="390"/>
    </location>
</feature>
<keyword evidence="10" id="KW-0486">Methionine biosynthesis</keyword>
<feature type="binding site" evidence="12">
    <location>
        <position position="582"/>
    </location>
    <ligand>
        <name>L-methionine</name>
        <dbReference type="ChEBI" id="CHEBI:57844"/>
    </ligand>
</feature>